<name>A0ABY6ZKK4_9BACL</name>
<comment type="subcellular location">
    <subcellularLocation>
        <location evidence="1">Cell membrane</location>
        <topology evidence="1">Multi-pass membrane protein</topology>
    </subcellularLocation>
</comment>
<keyword evidence="4 7" id="KW-0812">Transmembrane</keyword>
<evidence type="ECO:0000313" key="10">
    <source>
        <dbReference type="Proteomes" id="UP001164761"/>
    </source>
</evidence>
<dbReference type="InterPro" id="IPR020846">
    <property type="entry name" value="MFS_dom"/>
</dbReference>
<dbReference type="PANTHER" id="PTHR43414:SF6">
    <property type="entry name" value="MULTIDRUG RESISTANCE PROTEIN MDTG"/>
    <property type="match status" value="1"/>
</dbReference>
<feature type="transmembrane region" description="Helical" evidence="7">
    <location>
        <begin position="139"/>
        <end position="160"/>
    </location>
</feature>
<evidence type="ECO:0000256" key="4">
    <source>
        <dbReference type="ARBA" id="ARBA00022692"/>
    </source>
</evidence>
<feature type="transmembrane region" description="Helical" evidence="7">
    <location>
        <begin position="166"/>
        <end position="188"/>
    </location>
</feature>
<dbReference type="InterPro" id="IPR036259">
    <property type="entry name" value="MFS_trans_sf"/>
</dbReference>
<dbReference type="EMBL" id="CP104067">
    <property type="protein sequence ID" value="WAH42629.1"/>
    <property type="molecule type" value="Genomic_DNA"/>
</dbReference>
<keyword evidence="3" id="KW-1003">Cell membrane</keyword>
<evidence type="ECO:0000256" key="7">
    <source>
        <dbReference type="SAM" id="Phobius"/>
    </source>
</evidence>
<feature type="transmembrane region" description="Helical" evidence="7">
    <location>
        <begin position="208"/>
        <end position="225"/>
    </location>
</feature>
<feature type="transmembrane region" description="Helical" evidence="7">
    <location>
        <begin position="302"/>
        <end position="325"/>
    </location>
</feature>
<evidence type="ECO:0000313" key="9">
    <source>
        <dbReference type="EMBL" id="WAH42629.1"/>
    </source>
</evidence>
<feature type="transmembrane region" description="Helical" evidence="7">
    <location>
        <begin position="47"/>
        <end position="69"/>
    </location>
</feature>
<feature type="transmembrane region" description="Helical" evidence="7">
    <location>
        <begin position="245"/>
        <end position="267"/>
    </location>
</feature>
<dbReference type="Pfam" id="PF00083">
    <property type="entry name" value="Sugar_tr"/>
    <property type="match status" value="1"/>
</dbReference>
<evidence type="ECO:0000256" key="6">
    <source>
        <dbReference type="ARBA" id="ARBA00023136"/>
    </source>
</evidence>
<organism evidence="9 10">
    <name type="scientific">Alicyclobacillus fastidiosus</name>
    <dbReference type="NCBI Taxonomy" id="392011"/>
    <lineage>
        <taxon>Bacteria</taxon>
        <taxon>Bacillati</taxon>
        <taxon>Bacillota</taxon>
        <taxon>Bacilli</taxon>
        <taxon>Bacillales</taxon>
        <taxon>Alicyclobacillaceae</taxon>
        <taxon>Alicyclobacillus</taxon>
    </lineage>
</organism>
<feature type="transmembrane region" description="Helical" evidence="7">
    <location>
        <begin position="279"/>
        <end position="296"/>
    </location>
</feature>
<evidence type="ECO:0000256" key="3">
    <source>
        <dbReference type="ARBA" id="ARBA00022475"/>
    </source>
</evidence>
<dbReference type="Pfam" id="PF07690">
    <property type="entry name" value="MFS_1"/>
    <property type="match status" value="1"/>
</dbReference>
<feature type="transmembrane region" description="Helical" evidence="7">
    <location>
        <begin position="81"/>
        <end position="100"/>
    </location>
</feature>
<evidence type="ECO:0000259" key="8">
    <source>
        <dbReference type="PROSITE" id="PS50850"/>
    </source>
</evidence>
<feature type="transmembrane region" description="Helical" evidence="7">
    <location>
        <begin position="106"/>
        <end position="127"/>
    </location>
</feature>
<keyword evidence="2" id="KW-0813">Transport</keyword>
<sequence length="400" mass="43009">MTSIEPWKRTLYVLWVATFCVATGTSLIIPFLPLYIESLGVHSETGIAHWSSWVFAAQFVTSFVFQPVWGAFADRRGRKLMLLRAGFGMGIMTTLMGLVHAPWELLLLRLINGVFSGFIAMAISLQASVTPPEKTGRALGLLQTGNVSGSLIGPLVGGVLAETLGYHGVFFFTGAMLVVASIVVLLCVHERPMTAKQRQKQTASWRELVPLWSVFLATFMTQLAMMSIEPIVTIFTRHIYSGTDLSIVAGLVVATSGIANLIGTPTLGRLGDRIGQKKVLVFALVFAALSFIPQALAHSLTLLLVGRFCLGLFLGGMIPSLQVLVRKLAPVSIQATAFGWNSSSMFLGNLVGPLLGGTVAAAYGIRSVFLITMFLLLANAVLVTLNRTLAKTKLPSKPTS</sequence>
<feature type="transmembrane region" description="Helical" evidence="7">
    <location>
        <begin position="12"/>
        <end position="35"/>
    </location>
</feature>
<keyword evidence="5 7" id="KW-1133">Transmembrane helix</keyword>
<feature type="transmembrane region" description="Helical" evidence="7">
    <location>
        <begin position="346"/>
        <end position="365"/>
    </location>
</feature>
<dbReference type="PROSITE" id="PS50850">
    <property type="entry name" value="MFS"/>
    <property type="match status" value="1"/>
</dbReference>
<keyword evidence="6 7" id="KW-0472">Membrane</keyword>
<evidence type="ECO:0000256" key="1">
    <source>
        <dbReference type="ARBA" id="ARBA00004651"/>
    </source>
</evidence>
<dbReference type="RefSeq" id="WP_268006501.1">
    <property type="nucleotide sequence ID" value="NZ_CP104067.1"/>
</dbReference>
<evidence type="ECO:0000256" key="5">
    <source>
        <dbReference type="ARBA" id="ARBA00022989"/>
    </source>
</evidence>
<proteinExistence type="predicted"/>
<dbReference type="PANTHER" id="PTHR43414">
    <property type="entry name" value="MULTIDRUG RESISTANCE PROTEIN MDTG"/>
    <property type="match status" value="1"/>
</dbReference>
<accession>A0ABY6ZKK4</accession>
<reference evidence="9" key="1">
    <citation type="submission" date="2022-08" db="EMBL/GenBank/DDBJ databases">
        <title>Alicyclobacillus fastidiosus DSM 17978, complete genome.</title>
        <authorList>
            <person name="Wang Q."/>
            <person name="Cai R."/>
            <person name="Wang Z."/>
        </authorList>
    </citation>
    <scope>NUCLEOTIDE SEQUENCE</scope>
    <source>
        <strain evidence="9">DSM 17978</strain>
    </source>
</reference>
<dbReference type="PRINTS" id="PR01035">
    <property type="entry name" value="TCRTETA"/>
</dbReference>
<dbReference type="InterPro" id="IPR005828">
    <property type="entry name" value="MFS_sugar_transport-like"/>
</dbReference>
<keyword evidence="10" id="KW-1185">Reference proteome</keyword>
<feature type="transmembrane region" description="Helical" evidence="7">
    <location>
        <begin position="371"/>
        <end position="390"/>
    </location>
</feature>
<dbReference type="Gene3D" id="1.20.1250.20">
    <property type="entry name" value="MFS general substrate transporter like domains"/>
    <property type="match status" value="2"/>
</dbReference>
<dbReference type="InterPro" id="IPR001958">
    <property type="entry name" value="Tet-R_TetA/multi-R_MdtG-like"/>
</dbReference>
<protein>
    <submittedName>
        <fullName evidence="9">MFS transporter</fullName>
    </submittedName>
</protein>
<dbReference type="InterPro" id="IPR011701">
    <property type="entry name" value="MFS"/>
</dbReference>
<feature type="domain" description="Major facilitator superfamily (MFS) profile" evidence="8">
    <location>
        <begin position="10"/>
        <end position="391"/>
    </location>
</feature>
<dbReference type="SUPFAM" id="SSF103473">
    <property type="entry name" value="MFS general substrate transporter"/>
    <property type="match status" value="1"/>
</dbReference>
<evidence type="ECO:0000256" key="2">
    <source>
        <dbReference type="ARBA" id="ARBA00022448"/>
    </source>
</evidence>
<dbReference type="Proteomes" id="UP001164761">
    <property type="component" value="Chromosome"/>
</dbReference>
<gene>
    <name evidence="9" type="ORF">NZD89_04075</name>
</gene>